<gene>
    <name evidence="3" type="ORF">L195_g029315</name>
</gene>
<evidence type="ECO:0000313" key="3">
    <source>
        <dbReference type="EMBL" id="PNX73414.1"/>
    </source>
</evidence>
<reference evidence="3 4" key="1">
    <citation type="journal article" date="2014" name="Am. J. Bot.">
        <title>Genome assembly and annotation for red clover (Trifolium pratense; Fabaceae).</title>
        <authorList>
            <person name="Istvanek J."/>
            <person name="Jaros M."/>
            <person name="Krenek A."/>
            <person name="Repkova J."/>
        </authorList>
    </citation>
    <scope>NUCLEOTIDE SEQUENCE [LARGE SCALE GENOMIC DNA]</scope>
    <source>
        <strain evidence="4">cv. Tatra</strain>
        <tissue evidence="3">Young leaves</tissue>
    </source>
</reference>
<dbReference type="InterPro" id="IPR012337">
    <property type="entry name" value="RNaseH-like_sf"/>
</dbReference>
<accession>A0A2K3L4F9</accession>
<protein>
    <submittedName>
        <fullName evidence="3">Ribonuclease H</fullName>
    </submittedName>
</protein>
<dbReference type="CDD" id="cd06222">
    <property type="entry name" value="RNase_H_like"/>
    <property type="match status" value="1"/>
</dbReference>
<reference evidence="3 4" key="2">
    <citation type="journal article" date="2017" name="Front. Plant Sci.">
        <title>Gene Classification and Mining of Molecular Markers Useful in Red Clover (Trifolium pratense) Breeding.</title>
        <authorList>
            <person name="Istvanek J."/>
            <person name="Dluhosova J."/>
            <person name="Dluhos P."/>
            <person name="Patkova L."/>
            <person name="Nedelnik J."/>
            <person name="Repkova J."/>
        </authorList>
    </citation>
    <scope>NUCLEOTIDE SEQUENCE [LARGE SCALE GENOMIC DNA]</scope>
    <source>
        <strain evidence="4">cv. Tatra</strain>
        <tissue evidence="3">Young leaves</tissue>
    </source>
</reference>
<dbReference type="PANTHER" id="PTHR47723:SF19">
    <property type="entry name" value="POLYNUCLEOTIDYL TRANSFERASE, RIBONUCLEASE H-LIKE SUPERFAMILY PROTEIN"/>
    <property type="match status" value="1"/>
</dbReference>
<feature type="domain" description="Reverse transcriptase zinc-binding" evidence="2">
    <location>
        <begin position="29"/>
        <end position="114"/>
    </location>
</feature>
<dbReference type="AlphaFoldDB" id="A0A2K3L4F9"/>
<dbReference type="InterPro" id="IPR002156">
    <property type="entry name" value="RNaseH_domain"/>
</dbReference>
<dbReference type="GO" id="GO:0003676">
    <property type="term" value="F:nucleic acid binding"/>
    <property type="evidence" value="ECO:0007669"/>
    <property type="project" value="InterPro"/>
</dbReference>
<dbReference type="EMBL" id="ASHM01026008">
    <property type="protein sequence ID" value="PNX73414.1"/>
    <property type="molecule type" value="Genomic_DNA"/>
</dbReference>
<dbReference type="Proteomes" id="UP000236291">
    <property type="component" value="Unassembled WGS sequence"/>
</dbReference>
<sequence length="236" mass="27814">MWDVLVIPAPMDIDGKDTIRWGGTTTRNFTIKSAYENQNIRAQPIEGDWKAVWSWKKPNKIQTFMRMTTHDRLLTNFRRRIWDVGASPTCSRCVRINETIIHVLRDCPVAIQTWIKPQEWWIKLNYKDSLDLVGCGGLFRKLDGKWIKGYLSKIETYDDLSAEMWGMYLGMELAWRQGFHHLQVESDSKSLVDMITRKVKFNGNPPILVRRIQELLKLNRHVQFNYTWREGNKSVV</sequence>
<dbReference type="InterPro" id="IPR036397">
    <property type="entry name" value="RNaseH_sf"/>
</dbReference>
<organism evidence="3 4">
    <name type="scientific">Trifolium pratense</name>
    <name type="common">Red clover</name>
    <dbReference type="NCBI Taxonomy" id="57577"/>
    <lineage>
        <taxon>Eukaryota</taxon>
        <taxon>Viridiplantae</taxon>
        <taxon>Streptophyta</taxon>
        <taxon>Embryophyta</taxon>
        <taxon>Tracheophyta</taxon>
        <taxon>Spermatophyta</taxon>
        <taxon>Magnoliopsida</taxon>
        <taxon>eudicotyledons</taxon>
        <taxon>Gunneridae</taxon>
        <taxon>Pentapetalae</taxon>
        <taxon>rosids</taxon>
        <taxon>fabids</taxon>
        <taxon>Fabales</taxon>
        <taxon>Fabaceae</taxon>
        <taxon>Papilionoideae</taxon>
        <taxon>50 kb inversion clade</taxon>
        <taxon>NPAAA clade</taxon>
        <taxon>Hologalegina</taxon>
        <taxon>IRL clade</taxon>
        <taxon>Trifolieae</taxon>
        <taxon>Trifolium</taxon>
    </lineage>
</organism>
<dbReference type="STRING" id="57577.A0A2K3L4F9"/>
<name>A0A2K3L4F9_TRIPR</name>
<dbReference type="Gene3D" id="3.30.420.10">
    <property type="entry name" value="Ribonuclease H-like superfamily/Ribonuclease H"/>
    <property type="match status" value="1"/>
</dbReference>
<feature type="domain" description="RNase H type-1" evidence="1">
    <location>
        <begin position="134"/>
        <end position="234"/>
    </location>
</feature>
<comment type="caution">
    <text evidence="3">The sequence shown here is derived from an EMBL/GenBank/DDBJ whole genome shotgun (WGS) entry which is preliminary data.</text>
</comment>
<dbReference type="InterPro" id="IPR026960">
    <property type="entry name" value="RVT-Znf"/>
</dbReference>
<proteinExistence type="predicted"/>
<dbReference type="ExpressionAtlas" id="A0A2K3L4F9">
    <property type="expression patterns" value="baseline"/>
</dbReference>
<dbReference type="SUPFAM" id="SSF53098">
    <property type="entry name" value="Ribonuclease H-like"/>
    <property type="match status" value="1"/>
</dbReference>
<dbReference type="Pfam" id="PF13456">
    <property type="entry name" value="RVT_3"/>
    <property type="match status" value="1"/>
</dbReference>
<dbReference type="InterPro" id="IPR053151">
    <property type="entry name" value="RNase_H-like"/>
</dbReference>
<dbReference type="InterPro" id="IPR044730">
    <property type="entry name" value="RNase_H-like_dom_plant"/>
</dbReference>
<evidence type="ECO:0000259" key="1">
    <source>
        <dbReference type="Pfam" id="PF13456"/>
    </source>
</evidence>
<evidence type="ECO:0000259" key="2">
    <source>
        <dbReference type="Pfam" id="PF13966"/>
    </source>
</evidence>
<dbReference type="GO" id="GO:0004523">
    <property type="term" value="F:RNA-DNA hybrid ribonuclease activity"/>
    <property type="evidence" value="ECO:0007669"/>
    <property type="project" value="InterPro"/>
</dbReference>
<evidence type="ECO:0000313" key="4">
    <source>
        <dbReference type="Proteomes" id="UP000236291"/>
    </source>
</evidence>
<dbReference type="PANTHER" id="PTHR47723">
    <property type="entry name" value="OS05G0353850 PROTEIN"/>
    <property type="match status" value="1"/>
</dbReference>
<dbReference type="Pfam" id="PF13966">
    <property type="entry name" value="zf-RVT"/>
    <property type="match status" value="1"/>
</dbReference>